<dbReference type="OMA" id="HTEIFSM"/>
<dbReference type="InterPro" id="IPR036770">
    <property type="entry name" value="Ankyrin_rpt-contain_sf"/>
</dbReference>
<dbReference type="PRINTS" id="PR01415">
    <property type="entry name" value="ANKYRIN"/>
</dbReference>
<keyword evidence="5" id="KW-1185">Reference proteome</keyword>
<dbReference type="SMART" id="SM00248">
    <property type="entry name" value="ANK"/>
    <property type="match status" value="9"/>
</dbReference>
<name>W6U8J5_ECHGR</name>
<reference evidence="4 5" key="1">
    <citation type="journal article" date="2013" name="Nat. Genet.">
        <title>The genome of the hydatid tapeworm Echinococcus granulosus.</title>
        <authorList>
            <person name="Zheng H."/>
            <person name="Zhang W."/>
            <person name="Zhang L."/>
            <person name="Zhang Z."/>
            <person name="Li J."/>
            <person name="Lu G."/>
            <person name="Zhu Y."/>
            <person name="Wang Y."/>
            <person name="Huang Y."/>
            <person name="Liu J."/>
            <person name="Kang H."/>
            <person name="Chen J."/>
            <person name="Wang L."/>
            <person name="Chen A."/>
            <person name="Yu S."/>
            <person name="Gao Z."/>
            <person name="Jin L."/>
            <person name="Gu W."/>
            <person name="Wang Z."/>
            <person name="Zhao L."/>
            <person name="Shi B."/>
            <person name="Wen H."/>
            <person name="Lin R."/>
            <person name="Jones M.K."/>
            <person name="Brejova B."/>
            <person name="Vinar T."/>
            <person name="Zhao G."/>
            <person name="McManus D.P."/>
            <person name="Chen Z."/>
            <person name="Zhou Y."/>
            <person name="Wang S."/>
        </authorList>
    </citation>
    <scope>NUCLEOTIDE SEQUENCE [LARGE SCALE GENOMIC DNA]</scope>
</reference>
<dbReference type="Proteomes" id="UP000019149">
    <property type="component" value="Unassembled WGS sequence"/>
</dbReference>
<keyword evidence="2 3" id="KW-0040">ANK repeat</keyword>
<dbReference type="EMBL" id="APAU02000212">
    <property type="protein sequence ID" value="EUB54782.1"/>
    <property type="molecule type" value="Genomic_DNA"/>
</dbReference>
<feature type="repeat" description="ANK" evidence="3">
    <location>
        <begin position="131"/>
        <end position="163"/>
    </location>
</feature>
<dbReference type="OrthoDB" id="7464126at2759"/>
<evidence type="ECO:0000256" key="2">
    <source>
        <dbReference type="ARBA" id="ARBA00023043"/>
    </source>
</evidence>
<proteinExistence type="predicted"/>
<evidence type="ECO:0000256" key="3">
    <source>
        <dbReference type="PROSITE-ProRule" id="PRU00023"/>
    </source>
</evidence>
<dbReference type="Pfam" id="PF12796">
    <property type="entry name" value="Ank_2"/>
    <property type="match status" value="3"/>
</dbReference>
<dbReference type="AlphaFoldDB" id="W6U8J5"/>
<sequence>MSEIYITTQVNGGLIKNPQPKFSSMIRPESSHQGALTQAIVANNPAALESLFQLGIDPNVTRCEDGELPLLKAAKCGSDQAMSVILKHDASVTATDTHGNTALHMAAMIGNISCVHLLLQHGIPINIFNSFDVTPLMHAVYFGHIDIVRYLILQGASTTPELNSSNESALTYASHMGNVAILELLLTVEVPIEYRRRELYASLAEAALGRHMSVVQILLARGAPVNFSDTSIQRPLHAAICGGNESIVRLLLSRGANIEATNQNGDTPLILATGRRNVNMVIILLDAGADINAVNEVTGDTAFSVAEERRYTELSDILLKAPTNRTL</sequence>
<accession>W6U8J5</accession>
<dbReference type="PANTHER" id="PTHR24173">
    <property type="entry name" value="ANKYRIN REPEAT CONTAINING"/>
    <property type="match status" value="1"/>
</dbReference>
<dbReference type="STRING" id="6210.W6U8J5"/>
<dbReference type="PANTHER" id="PTHR24173:SF74">
    <property type="entry name" value="ANKYRIN REPEAT DOMAIN-CONTAINING PROTEIN 16"/>
    <property type="match status" value="1"/>
</dbReference>
<dbReference type="SUPFAM" id="SSF48403">
    <property type="entry name" value="Ankyrin repeat"/>
    <property type="match status" value="1"/>
</dbReference>
<organism evidence="4 5">
    <name type="scientific">Echinococcus granulosus</name>
    <name type="common">Hydatid tapeworm</name>
    <dbReference type="NCBI Taxonomy" id="6210"/>
    <lineage>
        <taxon>Eukaryota</taxon>
        <taxon>Metazoa</taxon>
        <taxon>Spiralia</taxon>
        <taxon>Lophotrochozoa</taxon>
        <taxon>Platyhelminthes</taxon>
        <taxon>Cestoda</taxon>
        <taxon>Eucestoda</taxon>
        <taxon>Cyclophyllidea</taxon>
        <taxon>Taeniidae</taxon>
        <taxon>Echinococcus</taxon>
        <taxon>Echinococcus granulosus group</taxon>
    </lineage>
</organism>
<dbReference type="KEGG" id="egl:EGR_10359"/>
<dbReference type="Gene3D" id="1.25.40.20">
    <property type="entry name" value="Ankyrin repeat-containing domain"/>
    <property type="match status" value="2"/>
</dbReference>
<feature type="repeat" description="ANK" evidence="3">
    <location>
        <begin position="264"/>
        <end position="296"/>
    </location>
</feature>
<dbReference type="InterPro" id="IPR002110">
    <property type="entry name" value="Ankyrin_rpt"/>
</dbReference>
<feature type="repeat" description="ANK" evidence="3">
    <location>
        <begin position="98"/>
        <end position="130"/>
    </location>
</feature>
<feature type="repeat" description="ANK" evidence="3">
    <location>
        <begin position="65"/>
        <end position="97"/>
    </location>
</feature>
<dbReference type="PROSITE" id="PS50297">
    <property type="entry name" value="ANK_REP_REGION"/>
    <property type="match status" value="4"/>
</dbReference>
<dbReference type="CTD" id="36346074"/>
<protein>
    <submittedName>
        <fullName evidence="4">Ankyrin repeat and KH domain-containing protein mask</fullName>
    </submittedName>
</protein>
<dbReference type="GeneID" id="36346074"/>
<gene>
    <name evidence="4" type="ORF">EGR_10359</name>
</gene>
<evidence type="ECO:0000256" key="1">
    <source>
        <dbReference type="ARBA" id="ARBA00022737"/>
    </source>
</evidence>
<comment type="caution">
    <text evidence="4">The sequence shown here is derived from an EMBL/GenBank/DDBJ whole genome shotgun (WGS) entry which is preliminary data.</text>
</comment>
<feature type="repeat" description="ANK" evidence="3">
    <location>
        <begin position="231"/>
        <end position="263"/>
    </location>
</feature>
<keyword evidence="1" id="KW-0677">Repeat</keyword>
<evidence type="ECO:0000313" key="4">
    <source>
        <dbReference type="EMBL" id="EUB54782.1"/>
    </source>
</evidence>
<dbReference type="PROSITE" id="PS50088">
    <property type="entry name" value="ANK_REPEAT"/>
    <property type="match status" value="5"/>
</dbReference>
<dbReference type="RefSeq" id="XP_024345978.1">
    <property type="nucleotide sequence ID" value="XM_024499608.1"/>
</dbReference>
<evidence type="ECO:0000313" key="5">
    <source>
        <dbReference type="Proteomes" id="UP000019149"/>
    </source>
</evidence>